<evidence type="ECO:0000259" key="1">
    <source>
        <dbReference type="SMART" id="SM00479"/>
    </source>
</evidence>
<keyword evidence="3" id="KW-1185">Reference proteome</keyword>
<evidence type="ECO:0000313" key="2">
    <source>
        <dbReference type="EMBL" id="PDQ22006.1"/>
    </source>
</evidence>
<dbReference type="InterPro" id="IPR033390">
    <property type="entry name" value="Rv2179c-like"/>
</dbReference>
<dbReference type="AlphaFoldDB" id="A0A2A6FK19"/>
<dbReference type="EMBL" id="NWQG01000030">
    <property type="protein sequence ID" value="PDQ22006.1"/>
    <property type="molecule type" value="Genomic_DNA"/>
</dbReference>
<dbReference type="Proteomes" id="UP000219182">
    <property type="component" value="Unassembled WGS sequence"/>
</dbReference>
<protein>
    <submittedName>
        <fullName evidence="2">DNA polymerase III subunit epsilon</fullName>
    </submittedName>
</protein>
<gene>
    <name evidence="2" type="ORF">CN311_06195</name>
</gene>
<dbReference type="InterPro" id="IPR012337">
    <property type="entry name" value="RNaseH-like_sf"/>
</dbReference>
<dbReference type="SMART" id="SM00479">
    <property type="entry name" value="EXOIII"/>
    <property type="match status" value="1"/>
</dbReference>
<dbReference type="Pfam" id="PF16473">
    <property type="entry name" value="Rv2179c-like"/>
    <property type="match status" value="1"/>
</dbReference>
<dbReference type="GO" id="GO:0003676">
    <property type="term" value="F:nucleic acid binding"/>
    <property type="evidence" value="ECO:0007669"/>
    <property type="project" value="InterPro"/>
</dbReference>
<reference evidence="2 3" key="1">
    <citation type="submission" date="2017-09" db="EMBL/GenBank/DDBJ databases">
        <title>Mesorhizobum sanjuanii sp. nov. isolated from nodules of Lotus tenuis in saline-alkaline lowlands of Flooding Pampa.</title>
        <authorList>
            <person name="Sannazzaro A.I."/>
            <person name="Torres Tejerizo G.A."/>
            <person name="Fontana F."/>
            <person name="Cumpa Velazquez L.M."/>
            <person name="Hansen L."/>
            <person name="Pistorio M."/>
            <person name="Estrella M.J."/>
        </authorList>
    </citation>
    <scope>NUCLEOTIDE SEQUENCE [LARGE SCALE GENOMIC DNA]</scope>
    <source>
        <strain evidence="2 3">BSA136</strain>
    </source>
</reference>
<accession>A0A2A6FK19</accession>
<organism evidence="2 3">
    <name type="scientific">Mesorhizobium sanjuanii</name>
    <dbReference type="NCBI Taxonomy" id="2037900"/>
    <lineage>
        <taxon>Bacteria</taxon>
        <taxon>Pseudomonadati</taxon>
        <taxon>Pseudomonadota</taxon>
        <taxon>Alphaproteobacteria</taxon>
        <taxon>Hyphomicrobiales</taxon>
        <taxon>Phyllobacteriaceae</taxon>
        <taxon>Mesorhizobium</taxon>
    </lineage>
</organism>
<sequence>MTEKQEIFISVDIEAAGPIPPDFSMLSIGACRADDVEGVGFYRELKPINDRFDPDALKVTGFDLEILRRDGVEPEQAMAQFSTWISEITGSEGRPVFVGFNAPFDWSFVNYYFHHFLGANPFGIGALDVKALYMGATGCAWRETRSSMFPVAKQAPEQRHNALGDARYQARLFRHVLSLTQP</sequence>
<proteinExistence type="predicted"/>
<dbReference type="InterPro" id="IPR036397">
    <property type="entry name" value="RNaseH_sf"/>
</dbReference>
<dbReference type="GO" id="GO:0006259">
    <property type="term" value="P:DNA metabolic process"/>
    <property type="evidence" value="ECO:0007669"/>
    <property type="project" value="UniProtKB-ARBA"/>
</dbReference>
<dbReference type="Gene3D" id="3.30.420.10">
    <property type="entry name" value="Ribonuclease H-like superfamily/Ribonuclease H"/>
    <property type="match status" value="1"/>
</dbReference>
<dbReference type="CDD" id="cd06127">
    <property type="entry name" value="DEDDh"/>
    <property type="match status" value="1"/>
</dbReference>
<feature type="domain" description="Exonuclease" evidence="1">
    <location>
        <begin position="7"/>
        <end position="182"/>
    </location>
</feature>
<evidence type="ECO:0000313" key="3">
    <source>
        <dbReference type="Proteomes" id="UP000219182"/>
    </source>
</evidence>
<dbReference type="SUPFAM" id="SSF53098">
    <property type="entry name" value="Ribonuclease H-like"/>
    <property type="match status" value="1"/>
</dbReference>
<dbReference type="InterPro" id="IPR013520">
    <property type="entry name" value="Ribonucl_H"/>
</dbReference>
<dbReference type="RefSeq" id="WP_097572460.1">
    <property type="nucleotide sequence ID" value="NZ_NWQG01000030.1"/>
</dbReference>
<name>A0A2A6FK19_9HYPH</name>
<dbReference type="GO" id="GO:0004527">
    <property type="term" value="F:exonuclease activity"/>
    <property type="evidence" value="ECO:0007669"/>
    <property type="project" value="UniProtKB-ARBA"/>
</dbReference>
<comment type="caution">
    <text evidence="2">The sequence shown here is derived from an EMBL/GenBank/DDBJ whole genome shotgun (WGS) entry which is preliminary data.</text>
</comment>